<feature type="compositionally biased region" description="Low complexity" evidence="1">
    <location>
        <begin position="1"/>
        <end position="10"/>
    </location>
</feature>
<feature type="region of interest" description="Disordered" evidence="1">
    <location>
        <begin position="72"/>
        <end position="181"/>
    </location>
</feature>
<keyword evidence="3" id="KW-1185">Reference proteome</keyword>
<name>A0ABN9WWV1_9DINO</name>
<dbReference type="EMBL" id="CAUYUJ010019296">
    <property type="protein sequence ID" value="CAK0890103.1"/>
    <property type="molecule type" value="Genomic_DNA"/>
</dbReference>
<gene>
    <name evidence="2" type="ORF">PCOR1329_LOCUS70411</name>
</gene>
<evidence type="ECO:0000313" key="3">
    <source>
        <dbReference type="Proteomes" id="UP001189429"/>
    </source>
</evidence>
<accession>A0ABN9WWV1</accession>
<protein>
    <recommendedName>
        <fullName evidence="4">Phospholipase B-like</fullName>
    </recommendedName>
</protein>
<evidence type="ECO:0000313" key="2">
    <source>
        <dbReference type="EMBL" id="CAK0890103.1"/>
    </source>
</evidence>
<evidence type="ECO:0000256" key="1">
    <source>
        <dbReference type="SAM" id="MobiDB-lite"/>
    </source>
</evidence>
<comment type="caution">
    <text evidence="2">The sequence shown here is derived from an EMBL/GenBank/DDBJ whole genome shotgun (WGS) entry which is preliminary data.</text>
</comment>
<proteinExistence type="predicted"/>
<evidence type="ECO:0008006" key="4">
    <source>
        <dbReference type="Google" id="ProtNLM"/>
    </source>
</evidence>
<feature type="compositionally biased region" description="Basic and acidic residues" evidence="1">
    <location>
        <begin position="102"/>
        <end position="111"/>
    </location>
</feature>
<dbReference type="Proteomes" id="UP001189429">
    <property type="component" value="Unassembled WGS sequence"/>
</dbReference>
<feature type="non-terminal residue" evidence="2">
    <location>
        <position position="1"/>
    </location>
</feature>
<organism evidence="2 3">
    <name type="scientific">Prorocentrum cordatum</name>
    <dbReference type="NCBI Taxonomy" id="2364126"/>
    <lineage>
        <taxon>Eukaryota</taxon>
        <taxon>Sar</taxon>
        <taxon>Alveolata</taxon>
        <taxon>Dinophyceae</taxon>
        <taxon>Prorocentrales</taxon>
        <taxon>Prorocentraceae</taxon>
        <taxon>Prorocentrum</taxon>
    </lineage>
</organism>
<reference evidence="2" key="1">
    <citation type="submission" date="2023-10" db="EMBL/GenBank/DDBJ databases">
        <authorList>
            <person name="Chen Y."/>
            <person name="Shah S."/>
            <person name="Dougan E. K."/>
            <person name="Thang M."/>
            <person name="Chan C."/>
        </authorList>
    </citation>
    <scope>NUCLEOTIDE SEQUENCE [LARGE SCALE GENOMIC DNA]</scope>
</reference>
<feature type="compositionally biased region" description="Basic residues" evidence="1">
    <location>
        <begin position="155"/>
        <end position="181"/>
    </location>
</feature>
<feature type="region of interest" description="Disordered" evidence="1">
    <location>
        <begin position="1"/>
        <end position="38"/>
    </location>
</feature>
<feature type="compositionally biased region" description="Basic and acidic residues" evidence="1">
    <location>
        <begin position="18"/>
        <end position="27"/>
    </location>
</feature>
<sequence length="181" mass="18407">VPLHDAAGPAATGGGLTVEHHPPHHGADGPGWSSMPRLQTTVSGHWQDVQVPSHEDAASFLGLRGAHGVSAADVSSAHHGGGGHPEHSSFCGGAGAAPGGSHEGEGPHAEQRPGPPADAGHGLEPDAAASGSGGGGGGARTRPSTARLSKTWTQRWRRTSSTPKKRLPKRPGRTRRRRRGP</sequence>